<dbReference type="RefSeq" id="WP_380662997.1">
    <property type="nucleotide sequence ID" value="NZ_JBHTCJ010000001.1"/>
</dbReference>
<reference evidence="2" key="1">
    <citation type="journal article" date="2019" name="Int. J. Syst. Evol. Microbiol.">
        <title>The Global Catalogue of Microorganisms (GCM) 10K type strain sequencing project: providing services to taxonomists for standard genome sequencing and annotation.</title>
        <authorList>
            <consortium name="The Broad Institute Genomics Platform"/>
            <consortium name="The Broad Institute Genome Sequencing Center for Infectious Disease"/>
            <person name="Wu L."/>
            <person name="Ma J."/>
        </authorList>
    </citation>
    <scope>NUCLEOTIDE SEQUENCE [LARGE SCALE GENOMIC DNA]</scope>
    <source>
        <strain evidence="2">WLHS5</strain>
    </source>
</reference>
<dbReference type="Proteomes" id="UP001596504">
    <property type="component" value="Unassembled WGS sequence"/>
</dbReference>
<dbReference type="SUPFAM" id="SSF48452">
    <property type="entry name" value="TPR-like"/>
    <property type="match status" value="1"/>
</dbReference>
<dbReference type="PANTHER" id="PTHR47691:SF3">
    <property type="entry name" value="HTH-TYPE TRANSCRIPTIONAL REGULATOR RV0890C-RELATED"/>
    <property type="match status" value="1"/>
</dbReference>
<dbReference type="Gene3D" id="3.40.50.300">
    <property type="entry name" value="P-loop containing nucleotide triphosphate hydrolases"/>
    <property type="match status" value="1"/>
</dbReference>
<gene>
    <name evidence="1" type="ORF">ACFQRI_00915</name>
</gene>
<dbReference type="SMART" id="SM00028">
    <property type="entry name" value="TPR"/>
    <property type="match status" value="3"/>
</dbReference>
<comment type="caution">
    <text evidence="1">The sequence shown here is derived from an EMBL/GenBank/DDBJ whole genome shotgun (WGS) entry which is preliminary data.</text>
</comment>
<sequence length="693" mass="75964">MADRASNAFDGEADNVVQVGGDLSGGVHYHLPRRPKPAPAQVPPPGRLFVNNETQLAAISCALRPGGGEPKVVVVRGAPGGGKSETVYQWVSKHRGRFPDGLFYARLSAGAGEAGLESAVLRDFLLAVGYESDEIPTTESGRYGLWQSWSCGKRIAVVVDDAIKASQVRKLRPGEGDSAVLVTEAGPLSSLRVDGGVEFVPLDPLAPEAARELITGIVGRRLDPAELDELIRLCDGYTIALCAVAAGLADAPERPAGRWIDDLSRQGRRLKVLSRDEDQSVRAVFNTVLDRLGEEPRQVYAAFGQHPGRGEVSLGALAAACERDLDEVRDAAEVLCRARLVRTAGADRYLADGLVREHARAQFPDDDGRQRRFQEFYLRRAIAEGWAVQTERGWLERLWGAPIERPSEECWTWLTAERANLRAVARELHAAGSAELCRMAVALWPFHDQAKHVDDMDVINRDAAEVATSHDLPDIAALALVQRGFAFRYRGEHDKAVELFGEAARRSELPEVEATAVESMGLVLRDQGDPAAARDALRRNLRAAERLKRERSTDRRDDERTYDRRIALACMHLGSVEDLGQCWELFERALSHFTGREAINEAKVLRWRGRRGTDAGRHDRARADLTAALEAMTQLGKTFDRAQILCDLGENASAVGDLDAARERYRAAAELCQANGYDELGMRARAALDGLGG</sequence>
<name>A0ABW2LE43_9PSEU</name>
<proteinExistence type="predicted"/>
<evidence type="ECO:0000313" key="2">
    <source>
        <dbReference type="Proteomes" id="UP001596504"/>
    </source>
</evidence>
<dbReference type="EMBL" id="JBHTCJ010000001">
    <property type="protein sequence ID" value="MFC7339953.1"/>
    <property type="molecule type" value="Genomic_DNA"/>
</dbReference>
<dbReference type="PANTHER" id="PTHR47691">
    <property type="entry name" value="REGULATOR-RELATED"/>
    <property type="match status" value="1"/>
</dbReference>
<dbReference type="InterPro" id="IPR011990">
    <property type="entry name" value="TPR-like_helical_dom_sf"/>
</dbReference>
<organism evidence="1 2">
    <name type="scientific">Saccharopolyspora griseoalba</name>
    <dbReference type="NCBI Taxonomy" id="1431848"/>
    <lineage>
        <taxon>Bacteria</taxon>
        <taxon>Bacillati</taxon>
        <taxon>Actinomycetota</taxon>
        <taxon>Actinomycetes</taxon>
        <taxon>Pseudonocardiales</taxon>
        <taxon>Pseudonocardiaceae</taxon>
        <taxon>Saccharopolyspora</taxon>
    </lineage>
</organism>
<dbReference type="Gene3D" id="1.25.40.10">
    <property type="entry name" value="Tetratricopeptide repeat domain"/>
    <property type="match status" value="2"/>
</dbReference>
<keyword evidence="2" id="KW-1185">Reference proteome</keyword>
<accession>A0ABW2LE43</accession>
<dbReference type="SUPFAM" id="SSF52540">
    <property type="entry name" value="P-loop containing nucleoside triphosphate hydrolases"/>
    <property type="match status" value="1"/>
</dbReference>
<dbReference type="InterPro" id="IPR019734">
    <property type="entry name" value="TPR_rpt"/>
</dbReference>
<evidence type="ECO:0000313" key="1">
    <source>
        <dbReference type="EMBL" id="MFC7339953.1"/>
    </source>
</evidence>
<evidence type="ECO:0008006" key="3">
    <source>
        <dbReference type="Google" id="ProtNLM"/>
    </source>
</evidence>
<dbReference type="InterPro" id="IPR027417">
    <property type="entry name" value="P-loop_NTPase"/>
</dbReference>
<protein>
    <recommendedName>
        <fullName evidence="3">NB-ARC domain-containing protein</fullName>
    </recommendedName>
</protein>